<evidence type="ECO:0000256" key="8">
    <source>
        <dbReference type="ARBA" id="ARBA00023136"/>
    </source>
</evidence>
<evidence type="ECO:0000256" key="13">
    <source>
        <dbReference type="SAM" id="SignalP"/>
    </source>
</evidence>
<keyword evidence="8 11" id="KW-0472">Membrane</keyword>
<dbReference type="GO" id="GO:0015344">
    <property type="term" value="F:siderophore uptake transmembrane transporter activity"/>
    <property type="evidence" value="ECO:0007669"/>
    <property type="project" value="TreeGrafter"/>
</dbReference>
<dbReference type="InterPro" id="IPR036942">
    <property type="entry name" value="Beta-barrel_TonB_sf"/>
</dbReference>
<evidence type="ECO:0000256" key="12">
    <source>
        <dbReference type="RuleBase" id="RU003357"/>
    </source>
</evidence>
<evidence type="ECO:0000313" key="17">
    <source>
        <dbReference type="Proteomes" id="UP000027192"/>
    </source>
</evidence>
<evidence type="ECO:0000313" key="16">
    <source>
        <dbReference type="EMBL" id="KDM91547.1"/>
    </source>
</evidence>
<evidence type="ECO:0000256" key="11">
    <source>
        <dbReference type="PROSITE-ProRule" id="PRU01360"/>
    </source>
</evidence>
<feature type="domain" description="TonB-dependent receptor-like beta-barrel" evidence="14">
    <location>
        <begin position="245"/>
        <end position="678"/>
    </location>
</feature>
<dbReference type="Pfam" id="PF07715">
    <property type="entry name" value="Plug"/>
    <property type="match status" value="1"/>
</dbReference>
<dbReference type="SUPFAM" id="SSF56935">
    <property type="entry name" value="Porins"/>
    <property type="match status" value="1"/>
</dbReference>
<dbReference type="Gene3D" id="2.170.130.10">
    <property type="entry name" value="TonB-dependent receptor, plug domain"/>
    <property type="match status" value="1"/>
</dbReference>
<dbReference type="InterPro" id="IPR039426">
    <property type="entry name" value="TonB-dep_rcpt-like"/>
</dbReference>
<evidence type="ECO:0000256" key="6">
    <source>
        <dbReference type="ARBA" id="ARBA00022729"/>
    </source>
</evidence>
<dbReference type="NCBIfam" id="TIGR01785">
    <property type="entry name" value="TonB-hemin"/>
    <property type="match status" value="1"/>
</dbReference>
<gene>
    <name evidence="16" type="ORF">EA58_11015</name>
</gene>
<dbReference type="NCBIfam" id="TIGR01786">
    <property type="entry name" value="TonB-hemlactrns"/>
    <property type="match status" value="1"/>
</dbReference>
<comment type="subcellular location">
    <subcellularLocation>
        <location evidence="1 11">Cell outer membrane</location>
        <topology evidence="1 11">Multi-pass membrane protein</topology>
    </subcellularLocation>
</comment>
<dbReference type="GO" id="GO:0015232">
    <property type="term" value="F:heme transmembrane transporter activity"/>
    <property type="evidence" value="ECO:0007669"/>
    <property type="project" value="InterPro"/>
</dbReference>
<comment type="caution">
    <text evidence="16">The sequence shown here is derived from an EMBL/GenBank/DDBJ whole genome shotgun (WGS) entry which is preliminary data.</text>
</comment>
<dbReference type="PROSITE" id="PS52016">
    <property type="entry name" value="TONB_DEPENDENT_REC_3"/>
    <property type="match status" value="1"/>
</dbReference>
<evidence type="ECO:0000256" key="7">
    <source>
        <dbReference type="ARBA" id="ARBA00023077"/>
    </source>
</evidence>
<feature type="chain" id="PRO_5001629729" evidence="13">
    <location>
        <begin position="24"/>
        <end position="718"/>
    </location>
</feature>
<evidence type="ECO:0000259" key="14">
    <source>
        <dbReference type="Pfam" id="PF00593"/>
    </source>
</evidence>
<evidence type="ECO:0000256" key="3">
    <source>
        <dbReference type="ARBA" id="ARBA00022448"/>
    </source>
</evidence>
<keyword evidence="17" id="KW-1185">Reference proteome</keyword>
<evidence type="ECO:0000256" key="4">
    <source>
        <dbReference type="ARBA" id="ARBA00022452"/>
    </source>
</evidence>
<dbReference type="GO" id="GO:0009279">
    <property type="term" value="C:cell outer membrane"/>
    <property type="evidence" value="ECO:0007669"/>
    <property type="project" value="UniProtKB-SubCell"/>
</dbReference>
<keyword evidence="5 11" id="KW-0812">Transmembrane</keyword>
<organism evidence="16 17">
    <name type="scientific">Photobacterium galatheae</name>
    <dbReference type="NCBI Taxonomy" id="1654360"/>
    <lineage>
        <taxon>Bacteria</taxon>
        <taxon>Pseudomonadati</taxon>
        <taxon>Pseudomonadota</taxon>
        <taxon>Gammaproteobacteria</taxon>
        <taxon>Vibrionales</taxon>
        <taxon>Vibrionaceae</taxon>
        <taxon>Photobacterium</taxon>
    </lineage>
</organism>
<comment type="similarity">
    <text evidence="2">Belongs to the TonB-dependent receptor family. Hemoglobin/haptoglobin binding protein subfamily.</text>
</comment>
<dbReference type="OrthoDB" id="9764669at2"/>
<dbReference type="EMBL" id="JMIB01000021">
    <property type="protein sequence ID" value="KDM91547.1"/>
    <property type="molecule type" value="Genomic_DNA"/>
</dbReference>
<dbReference type="CDD" id="cd01347">
    <property type="entry name" value="ligand_gated_channel"/>
    <property type="match status" value="1"/>
</dbReference>
<protein>
    <submittedName>
        <fullName evidence="16">Ligand-gated channel</fullName>
    </submittedName>
</protein>
<keyword evidence="3 11" id="KW-0813">Transport</keyword>
<evidence type="ECO:0000256" key="5">
    <source>
        <dbReference type="ARBA" id="ARBA00022692"/>
    </source>
</evidence>
<name>A0A066RV08_9GAMM</name>
<dbReference type="Proteomes" id="UP000027192">
    <property type="component" value="Unassembled WGS sequence"/>
</dbReference>
<dbReference type="InterPro" id="IPR000531">
    <property type="entry name" value="Beta-barrel_TonB"/>
</dbReference>
<evidence type="ECO:0000256" key="2">
    <source>
        <dbReference type="ARBA" id="ARBA00008143"/>
    </source>
</evidence>
<dbReference type="Pfam" id="PF00593">
    <property type="entry name" value="TonB_dep_Rec_b-barrel"/>
    <property type="match status" value="1"/>
</dbReference>
<dbReference type="InterPro" id="IPR010949">
    <property type="entry name" value="TonB_Hb/transfer/lactofer_rcpt"/>
</dbReference>
<evidence type="ECO:0000259" key="15">
    <source>
        <dbReference type="Pfam" id="PF07715"/>
    </source>
</evidence>
<proteinExistence type="inferred from homology"/>
<evidence type="ECO:0000256" key="9">
    <source>
        <dbReference type="ARBA" id="ARBA00023170"/>
    </source>
</evidence>
<keyword evidence="6 13" id="KW-0732">Signal</keyword>
<evidence type="ECO:0000256" key="10">
    <source>
        <dbReference type="ARBA" id="ARBA00023237"/>
    </source>
</evidence>
<dbReference type="InterPro" id="IPR011276">
    <property type="entry name" value="TonB_haem/Hb_rcpt"/>
</dbReference>
<keyword evidence="9" id="KW-0675">Receptor</keyword>
<keyword evidence="10 11" id="KW-0998">Cell outer membrane</keyword>
<evidence type="ECO:0000256" key="1">
    <source>
        <dbReference type="ARBA" id="ARBA00004571"/>
    </source>
</evidence>
<keyword evidence="7 12" id="KW-0798">TonB box</keyword>
<feature type="signal peptide" evidence="13">
    <location>
        <begin position="1"/>
        <end position="23"/>
    </location>
</feature>
<feature type="domain" description="TonB-dependent receptor plug" evidence="15">
    <location>
        <begin position="44"/>
        <end position="154"/>
    </location>
</feature>
<dbReference type="PANTHER" id="PTHR30069:SF29">
    <property type="entry name" value="HEMOGLOBIN AND HEMOGLOBIN-HAPTOGLOBIN-BINDING PROTEIN 1-RELATED"/>
    <property type="match status" value="1"/>
</dbReference>
<dbReference type="PANTHER" id="PTHR30069">
    <property type="entry name" value="TONB-DEPENDENT OUTER MEMBRANE RECEPTOR"/>
    <property type="match status" value="1"/>
</dbReference>
<dbReference type="RefSeq" id="WP_036752229.1">
    <property type="nucleotide sequence ID" value="NZ_JAGSGC010000006.1"/>
</dbReference>
<accession>A0A066RV08</accession>
<reference evidence="16 17" key="1">
    <citation type="submission" date="2014-04" db="EMBL/GenBank/DDBJ databases">
        <title>Draft genome sequence of Photobacterium halotolerans S2753: a solonamide, ngercheumicin and holomycin producer.</title>
        <authorList>
            <person name="Machado H.R."/>
            <person name="Gram L."/>
        </authorList>
    </citation>
    <scope>NUCLEOTIDE SEQUENCE [LARGE SCALE GENOMIC DNA]</scope>
    <source>
        <strain evidence="16 17">S2753</strain>
    </source>
</reference>
<keyword evidence="4 11" id="KW-1134">Transmembrane beta strand</keyword>
<dbReference type="Gene3D" id="2.40.170.20">
    <property type="entry name" value="TonB-dependent receptor, beta-barrel domain"/>
    <property type="match status" value="1"/>
</dbReference>
<sequence length="718" mass="79208">MNHKKLSLIASSVLLALSPSLQAQEKKAYTDEMVITATRTEQSIRDVPGSVSKITKEDMEKNLANDLKDALKYEPGVQVNGSGRFGISDFTVRGVSGNRVKVMVDNVEQPAGYNPGADQMRKYSNGFEVDTLTAVEVSKGPGSSLYGSDAIGGTVLLRTKNPEDVLQTGENNHLAVKTGYASDSDQYKATIEAANRTGAIESLLIYTYRDGHETEAHGDGADIEGRSRGQANPQTFASHNVLGKVYVQVNDTNRVGLVAEYYTRDTDAQILSQENYDAGGGFMPGFVYTNVSGHDEDDRIRLGLNHEWQANLAAVDTVSWALNWQRSESKHDNYDHTDRYGNRNRYRGGEDSSIQFDAQLNKDIALSNTRHDLTYGLSVVQNKFDLDYKDYFLDSGTVKPGPVEVPNAKSVKYGIFLQDQLYLMQEQLVVTGGLRYDNYQAETADSSGLPDHESDAVTGRLGAVYHWTESFNTYAQISQGFRSPTIGEMYEDKDNRAHGYRIVANPNLKPEKSLAYEIGARAQGRIGSMSIATFYTDYKDFIASQTEVVSGIQITSNENLDSAKIYGAEFASELWLDEALNAPSGTYAKVSLAYQEGEDKKTGEALDSVAPFTSVVGFGYDAPSGDWGSEINAVYVASKSGSDWSKDTNVDAPSYTVVDLTAYYSPTENLMVRAGLFNAFDKKYWRYQDVEGYKPTEQGLDRHTQPGRNWGVNVDYAF</sequence>
<dbReference type="STRING" id="1654360.EA58_11015"/>
<dbReference type="GO" id="GO:0044718">
    <property type="term" value="P:siderophore transmembrane transport"/>
    <property type="evidence" value="ECO:0007669"/>
    <property type="project" value="TreeGrafter"/>
</dbReference>
<dbReference type="AlphaFoldDB" id="A0A066RV08"/>
<dbReference type="InterPro" id="IPR012910">
    <property type="entry name" value="Plug_dom"/>
</dbReference>
<dbReference type="InterPro" id="IPR037066">
    <property type="entry name" value="Plug_dom_sf"/>
</dbReference>